<dbReference type="OrthoDB" id="1600564at2759"/>
<protein>
    <recommendedName>
        <fullName evidence="5">GDSL esterase/lipase</fullName>
    </recommendedName>
</protein>
<feature type="chain" id="PRO_5035828529" description="GDSL esterase/lipase" evidence="2">
    <location>
        <begin position="28"/>
        <end position="416"/>
    </location>
</feature>
<comment type="similarity">
    <text evidence="1">Belongs to the 'GDSL' lipolytic enzyme family.</text>
</comment>
<evidence type="ECO:0000313" key="3">
    <source>
        <dbReference type="EMBL" id="KAG0557487.1"/>
    </source>
</evidence>
<evidence type="ECO:0000256" key="1">
    <source>
        <dbReference type="ARBA" id="ARBA00008668"/>
    </source>
</evidence>
<dbReference type="GO" id="GO:0016788">
    <property type="term" value="F:hydrolase activity, acting on ester bonds"/>
    <property type="evidence" value="ECO:0007669"/>
    <property type="project" value="InterPro"/>
</dbReference>
<gene>
    <name evidence="3" type="ORF">KC19_11G134400</name>
</gene>
<name>A0A8T0GG16_CERPU</name>
<dbReference type="InterPro" id="IPR001087">
    <property type="entry name" value="GDSL"/>
</dbReference>
<dbReference type="PANTHER" id="PTHR22835">
    <property type="entry name" value="ZINC FINGER FYVE DOMAIN CONTAINING PROTEIN"/>
    <property type="match status" value="1"/>
</dbReference>
<keyword evidence="4" id="KW-1185">Reference proteome</keyword>
<feature type="signal peptide" evidence="2">
    <location>
        <begin position="1"/>
        <end position="27"/>
    </location>
</feature>
<evidence type="ECO:0000256" key="2">
    <source>
        <dbReference type="SAM" id="SignalP"/>
    </source>
</evidence>
<evidence type="ECO:0000313" key="4">
    <source>
        <dbReference type="Proteomes" id="UP000822688"/>
    </source>
</evidence>
<accession>A0A8T0GG16</accession>
<dbReference type="Gene3D" id="3.40.50.1110">
    <property type="entry name" value="SGNH hydrolase"/>
    <property type="match status" value="1"/>
</dbReference>
<dbReference type="EMBL" id="CM026432">
    <property type="protein sequence ID" value="KAG0557487.1"/>
    <property type="molecule type" value="Genomic_DNA"/>
</dbReference>
<proteinExistence type="inferred from homology"/>
<keyword evidence="2" id="KW-0732">Signal</keyword>
<dbReference type="Proteomes" id="UP000822688">
    <property type="component" value="Chromosome 11"/>
</dbReference>
<dbReference type="PANTHER" id="PTHR22835:SF648">
    <property type="entry name" value="GDSL-LIKE LIPASE"/>
    <property type="match status" value="1"/>
</dbReference>
<dbReference type="AlphaFoldDB" id="A0A8T0GG16"/>
<dbReference type="InterPro" id="IPR036514">
    <property type="entry name" value="SGNH_hydro_sf"/>
</dbReference>
<dbReference type="Pfam" id="PF00657">
    <property type="entry name" value="Lipase_GDSL"/>
    <property type="match status" value="1"/>
</dbReference>
<comment type="caution">
    <text evidence="3">The sequence shown here is derived from an EMBL/GenBank/DDBJ whole genome shotgun (WGS) entry which is preliminary data.</text>
</comment>
<organism evidence="3 4">
    <name type="scientific">Ceratodon purpureus</name>
    <name type="common">Fire moss</name>
    <name type="synonym">Dicranum purpureum</name>
    <dbReference type="NCBI Taxonomy" id="3225"/>
    <lineage>
        <taxon>Eukaryota</taxon>
        <taxon>Viridiplantae</taxon>
        <taxon>Streptophyta</taxon>
        <taxon>Embryophyta</taxon>
        <taxon>Bryophyta</taxon>
        <taxon>Bryophytina</taxon>
        <taxon>Bryopsida</taxon>
        <taxon>Dicranidae</taxon>
        <taxon>Pseudoditrichales</taxon>
        <taxon>Ditrichaceae</taxon>
        <taxon>Ceratodon</taxon>
    </lineage>
</organism>
<reference evidence="3 4" key="1">
    <citation type="submission" date="2020-06" db="EMBL/GenBank/DDBJ databases">
        <title>WGS assembly of Ceratodon purpureus strain R40.</title>
        <authorList>
            <person name="Carey S.B."/>
            <person name="Jenkins J."/>
            <person name="Shu S."/>
            <person name="Lovell J.T."/>
            <person name="Sreedasyam A."/>
            <person name="Maumus F."/>
            <person name="Tiley G.P."/>
            <person name="Fernandez-Pozo N."/>
            <person name="Barry K."/>
            <person name="Chen C."/>
            <person name="Wang M."/>
            <person name="Lipzen A."/>
            <person name="Daum C."/>
            <person name="Saski C.A."/>
            <person name="Payton A.C."/>
            <person name="Mcbreen J.C."/>
            <person name="Conrad R.E."/>
            <person name="Kollar L.M."/>
            <person name="Olsson S."/>
            <person name="Huttunen S."/>
            <person name="Landis J.B."/>
            <person name="Wickett N.J."/>
            <person name="Johnson M.G."/>
            <person name="Rensing S.A."/>
            <person name="Grimwood J."/>
            <person name="Schmutz J."/>
            <person name="Mcdaniel S.F."/>
        </authorList>
    </citation>
    <scope>NUCLEOTIDE SEQUENCE [LARGE SCALE GENOMIC DNA]</scope>
    <source>
        <strain evidence="3 4">R40</strain>
    </source>
</reference>
<sequence length="416" mass="46146">MAMDMRMGALGALLLISLVHCFALSAAQDLPNCSFPAVYAFGDSLTDVGNGIGAFPEKFGNSEHNPYGVEFPMHPADRYTDGKLFIDFLAFGVRRRPIYPVLRGTNADFQYGTNFACSGAAARNVTYWSKDAGFYTPFSLDVQMKWRSRYQERLWFYEHLNGGLVQKLPFLNQTADSLYLVYAGYQDYFFSLYDSILTPRQALTIVPDVVQAISDHIEKLVTVQFFNPPPTDERVDLPIANNILVANLPPLGCIPAMLTQYQSATADYDSHGCLSELNKITSAHNELLGTTVVALREKYPEIKIYYGDIHGVYTDILKDPLSYNVTSPLKACCGVGGSYNFNKEVQCSYTGMVGNEFVNLTTAPCANRAAHLSWDGIHTSNTFNKAAATAFLTGKHITPEGGFNCSPDFKFWESRV</sequence>
<evidence type="ECO:0008006" key="5">
    <source>
        <dbReference type="Google" id="ProtNLM"/>
    </source>
</evidence>